<dbReference type="GO" id="GO:0008270">
    <property type="term" value="F:zinc ion binding"/>
    <property type="evidence" value="ECO:0007669"/>
    <property type="project" value="UniProtKB-KW"/>
</dbReference>
<evidence type="ECO:0000256" key="1">
    <source>
        <dbReference type="ARBA" id="ARBA00001936"/>
    </source>
</evidence>
<feature type="compositionally biased region" description="Basic and acidic residues" evidence="7">
    <location>
        <begin position="175"/>
        <end position="185"/>
    </location>
</feature>
<dbReference type="EMBL" id="UPTC01000156">
    <property type="protein sequence ID" value="VBB26901.1"/>
    <property type="molecule type" value="Genomic_DNA"/>
</dbReference>
<dbReference type="GO" id="GO:0003676">
    <property type="term" value="F:nucleic acid binding"/>
    <property type="evidence" value="ECO:0007669"/>
    <property type="project" value="InterPro"/>
</dbReference>
<evidence type="ECO:0000256" key="2">
    <source>
        <dbReference type="ARBA" id="ARBA00001946"/>
    </source>
</evidence>
<keyword evidence="10" id="KW-1185">Reference proteome</keyword>
<dbReference type="GO" id="GO:0031123">
    <property type="term" value="P:RNA 3'-end processing"/>
    <property type="evidence" value="ECO:0007669"/>
    <property type="project" value="TreeGrafter"/>
</dbReference>
<evidence type="ECO:0000256" key="5">
    <source>
        <dbReference type="ARBA" id="ARBA00022842"/>
    </source>
</evidence>
<dbReference type="GO" id="GO:0050265">
    <property type="term" value="F:RNA uridylyltransferase activity"/>
    <property type="evidence" value="ECO:0007669"/>
    <property type="project" value="TreeGrafter"/>
</dbReference>
<dbReference type="Pfam" id="PF19088">
    <property type="entry name" value="TUTase"/>
    <property type="match status" value="1"/>
</dbReference>
<dbReference type="SUPFAM" id="SSF81301">
    <property type="entry name" value="Nucleotidyltransferase"/>
    <property type="match status" value="2"/>
</dbReference>
<dbReference type="InterPro" id="IPR043519">
    <property type="entry name" value="NT_sf"/>
</dbReference>
<dbReference type="InterPro" id="IPR002058">
    <property type="entry name" value="PAP_assoc"/>
</dbReference>
<dbReference type="InterPro" id="IPR001878">
    <property type="entry name" value="Znf_CCHC"/>
</dbReference>
<dbReference type="SMART" id="SM00343">
    <property type="entry name" value="ZnF_C2HC"/>
    <property type="match status" value="2"/>
</dbReference>
<accession>A0A498S5N6</accession>
<dbReference type="Pfam" id="PF03828">
    <property type="entry name" value="PAP_assoc"/>
    <property type="match status" value="1"/>
</dbReference>
<reference evidence="9 10" key="1">
    <citation type="submission" date="2018-08" db="EMBL/GenBank/DDBJ databases">
        <authorList>
            <person name="Laetsch R D."/>
            <person name="Stevens L."/>
            <person name="Kumar S."/>
            <person name="Blaxter L. M."/>
        </authorList>
    </citation>
    <scope>NUCLEOTIDE SEQUENCE [LARGE SCALE GENOMIC DNA]</scope>
</reference>
<proteinExistence type="predicted"/>
<evidence type="ECO:0000256" key="6">
    <source>
        <dbReference type="PROSITE-ProRule" id="PRU00047"/>
    </source>
</evidence>
<organism evidence="9 10">
    <name type="scientific">Acanthocheilonema viteae</name>
    <name type="common">Filarial nematode worm</name>
    <name type="synonym">Dipetalonema viteae</name>
    <dbReference type="NCBI Taxonomy" id="6277"/>
    <lineage>
        <taxon>Eukaryota</taxon>
        <taxon>Metazoa</taxon>
        <taxon>Ecdysozoa</taxon>
        <taxon>Nematoda</taxon>
        <taxon>Chromadorea</taxon>
        <taxon>Rhabditida</taxon>
        <taxon>Spirurina</taxon>
        <taxon>Spiruromorpha</taxon>
        <taxon>Filarioidea</taxon>
        <taxon>Onchocercidae</taxon>
        <taxon>Acanthocheilonema</taxon>
    </lineage>
</organism>
<protein>
    <recommendedName>
        <fullName evidence="8">CCHC-type domain-containing protein</fullName>
    </recommendedName>
</protein>
<dbReference type="InterPro" id="IPR045100">
    <property type="entry name" value="TUT4/7_NTP_transf"/>
</dbReference>
<comment type="cofactor">
    <cofactor evidence="2">
        <name>Mg(2+)</name>
        <dbReference type="ChEBI" id="CHEBI:18420"/>
    </cofactor>
</comment>
<feature type="region of interest" description="Disordered" evidence="7">
    <location>
        <begin position="34"/>
        <end position="60"/>
    </location>
</feature>
<feature type="domain" description="CCHC-type" evidence="8">
    <location>
        <begin position="1425"/>
        <end position="1439"/>
    </location>
</feature>
<feature type="compositionally biased region" description="Polar residues" evidence="7">
    <location>
        <begin position="34"/>
        <end position="47"/>
    </location>
</feature>
<dbReference type="STRING" id="6277.A0A498S5N6"/>
<feature type="region of interest" description="Disordered" evidence="7">
    <location>
        <begin position="1"/>
        <end position="20"/>
    </location>
</feature>
<feature type="compositionally biased region" description="Polar residues" evidence="7">
    <location>
        <begin position="837"/>
        <end position="852"/>
    </location>
</feature>
<feature type="region of interest" description="Disordered" evidence="7">
    <location>
        <begin position="166"/>
        <end position="185"/>
    </location>
</feature>
<feature type="domain" description="CCHC-type" evidence="8">
    <location>
        <begin position="1044"/>
        <end position="1060"/>
    </location>
</feature>
<keyword evidence="4" id="KW-0479">Metal-binding</keyword>
<keyword evidence="6" id="KW-0862">Zinc</keyword>
<feature type="region of interest" description="Disordered" evidence="7">
    <location>
        <begin position="834"/>
        <end position="863"/>
    </location>
</feature>
<dbReference type="PANTHER" id="PTHR12271:SF66">
    <property type="entry name" value="TERMINAL URIDYLYLTRANSFERASE TAILOR"/>
    <property type="match status" value="1"/>
</dbReference>
<gene>
    <name evidence="9" type="ORF">NAV_LOCUS1731</name>
</gene>
<dbReference type="GO" id="GO:0019899">
    <property type="term" value="F:enzyme binding"/>
    <property type="evidence" value="ECO:0007669"/>
    <property type="project" value="UniProtKB-ARBA"/>
</dbReference>
<dbReference type="PROSITE" id="PS50158">
    <property type="entry name" value="ZF_CCHC"/>
    <property type="match status" value="2"/>
</dbReference>
<dbReference type="GO" id="GO:1990817">
    <property type="term" value="F:poly(A) RNA polymerase activity"/>
    <property type="evidence" value="ECO:0007669"/>
    <property type="project" value="UniProtKB-ARBA"/>
</dbReference>
<comment type="cofactor">
    <cofactor evidence="1">
        <name>Mn(2+)</name>
        <dbReference type="ChEBI" id="CHEBI:29035"/>
    </cofactor>
</comment>
<dbReference type="SUPFAM" id="SSF81631">
    <property type="entry name" value="PAP/OAS1 substrate-binding domain"/>
    <property type="match status" value="2"/>
</dbReference>
<sequence>MKSATARGLDSSKHAIADQNERQKIISDVSVISQPTGTKHQKISGNNTKRRGIHRRKRTSRYSAMSTLEIPLIAAENGYTQSEVVFRCTGMQSAIRDSNNLKWEVNDVSCAMNSELRNFWERQDMESDRKKRNKNKHKLKDSSFHLVAFTASTSVTEEYANAVASDSEPDVISLSDKEERENREAGTEFALLEQGDDFNKQLQTSPLIEKEVPKCLTASEELERRRVLDNAISRKIDNVNVLETGGIAAEKIDDCNGFDGTVEQLSGLNQSIKLIRTASSNLTARNKEQMEVDRNVCREKKHLATEVPLRDGPLFIQKDSFDKLNLMPGTHKFVQNGKVELKIDKPQGKDFIQVTLFECCGPLEDPKQVARGGYKICASVVLHENTSIEVMRQALIDLAEELEQISRDSFYSGEKLPYPVNKYSLPYLKKQYIYPLKKKSSRFPRAIYYCGLCQYHICSVPQAVTHFLSREHIDNREKEDSLKKLECLPVPASEQMSKIDQIIQELYVSAKLSDIQYEVGSQIANLLSHLLQNEARKNFSVMVYGSYMTRLATVHSNLNLALNFPQEYSLGHALSRVMEVLNNIALEKDFIVDSITSDLQRPDPSVHCIVNSVAVVITANCIRQQRATQLINLYCAICSQFRILATVFRSWAELCSLTNVQLGGLPKFAFDIILIYYLQHKGLLPFIFEILSEEEILLLDSESLQFEHQVDRINTNFGTGNEEWNFGEIWIGLFRYYAIEHPVEELIQIRWRKRYLAEDYIRWNKKRLAVEDPFASDHIMQPQQRINSYFSSCFLSTYIYFALPRTVVCSLIPYSVIKPGSVDIQLKKRRKRRSRKTTILNDSCTDETAPNNDEQDNKTDSDDIETNKMQITEADMNKQDFDGLTEAGLETMTQVRTNENDENSLASGKCQDLEVLVSDCAALRLDLNTSHNDLQKDDIDETYYDSNVTLTSQQYNIHFSELHLQMKELEVELPLTTQDLHVTEEYDGKELAEARLASASVLKIKFHDYDEMSIRKLWLALNSSEYNYSWALHYFTGGLEPMVRCTCCGADGHLRDNCPELMIPEPKNFPPLTNAQKKIINLVIFDIFNTMRIRPYYVHSMSALCRELEGFLRRFYRTDCHLSLFGSAGNGFGLLGSDADICLRFGRGVRPEDIDSAEVICRVAEVVRKMPGITFVSEIPHAKVPIVKFRCRNHLEADLSLYNVLALENTRLLRTYSKLDERIHKLGIMTKIWAKSCEIGNASKGSLSSYSYIIMLIHYLQRTNPPVAPFLQEIAPPGRCRKPVIIDDCDVYFCSFEDLEWTVYNRSTVGELWIGFLDYFGTKFDFTQEVVQIRQTQRLMKLDKGWQSRPIAIEDPFDLTHNLSSGVHSKTMAYIHKSFIQSREKFSTVPVPNSKLNHNSLIFYASALLSSCRVGNGPPLDRKCCHRCRQIGHFVMDCPLGMKDKKHNKLLLAVTWNFSPVLESKSIKHLTEKTD</sequence>
<evidence type="ECO:0000313" key="10">
    <source>
        <dbReference type="Proteomes" id="UP000276991"/>
    </source>
</evidence>
<dbReference type="InterPro" id="IPR036875">
    <property type="entry name" value="Znf_CCHC_sf"/>
</dbReference>
<feature type="compositionally biased region" description="Basic residues" evidence="7">
    <location>
        <begin position="48"/>
        <end position="60"/>
    </location>
</feature>
<dbReference type="CDD" id="cd05402">
    <property type="entry name" value="NT_PAP_TUTase"/>
    <property type="match status" value="1"/>
</dbReference>
<evidence type="ECO:0000256" key="7">
    <source>
        <dbReference type="SAM" id="MobiDB-lite"/>
    </source>
</evidence>
<evidence type="ECO:0000256" key="4">
    <source>
        <dbReference type="ARBA" id="ARBA00022723"/>
    </source>
</evidence>
<dbReference type="Gene3D" id="1.10.1410.10">
    <property type="match status" value="2"/>
</dbReference>
<dbReference type="Proteomes" id="UP000276991">
    <property type="component" value="Unassembled WGS sequence"/>
</dbReference>
<keyword evidence="6" id="KW-0863">Zinc-finger</keyword>
<dbReference type="Gene3D" id="3.30.460.10">
    <property type="entry name" value="Beta Polymerase, domain 2"/>
    <property type="match status" value="2"/>
</dbReference>
<name>A0A498S5N6_ACAVI</name>
<dbReference type="OrthoDB" id="407432at2759"/>
<dbReference type="Pfam" id="PF22600">
    <property type="entry name" value="MTPAP-like_central"/>
    <property type="match status" value="1"/>
</dbReference>
<dbReference type="SUPFAM" id="SSF57756">
    <property type="entry name" value="Retrovirus zinc finger-like domains"/>
    <property type="match status" value="1"/>
</dbReference>
<dbReference type="InterPro" id="IPR054708">
    <property type="entry name" value="MTPAP-like_central"/>
</dbReference>
<keyword evidence="3" id="KW-0808">Transferase</keyword>
<evidence type="ECO:0000259" key="8">
    <source>
        <dbReference type="PROSITE" id="PS50158"/>
    </source>
</evidence>
<evidence type="ECO:0000256" key="3">
    <source>
        <dbReference type="ARBA" id="ARBA00022679"/>
    </source>
</evidence>
<dbReference type="PANTHER" id="PTHR12271">
    <property type="entry name" value="POLY A POLYMERASE CID PAP -RELATED"/>
    <property type="match status" value="1"/>
</dbReference>
<keyword evidence="5" id="KW-0460">Magnesium</keyword>
<evidence type="ECO:0000313" key="9">
    <source>
        <dbReference type="EMBL" id="VBB26901.1"/>
    </source>
</evidence>
<feature type="compositionally biased region" description="Basic and acidic residues" evidence="7">
    <location>
        <begin position="10"/>
        <end position="20"/>
    </location>
</feature>